<gene>
    <name evidence="1" type="ORF">GCM10009038_24370</name>
</gene>
<dbReference type="Pfam" id="PF07030">
    <property type="entry name" value="Phage_Mu_Gp36"/>
    <property type="match status" value="1"/>
</dbReference>
<dbReference type="InterPro" id="IPR009752">
    <property type="entry name" value="Phage_Mu_GpJ"/>
</dbReference>
<sequence length="135" mass="14015">MSYVDQAALVSRFGEGELRALAPDGSGGIDAGTVQRACDDAAGEIDGRLAAAGIETPMVPVPGSVAAIAADIARYRLYDDQVSDAVKGRYDDAMRFLLGVSRGDIKLGQAATESPSSAGDVQFNDSRRVFRGGGF</sequence>
<comment type="caution">
    <text evidence="1">The sequence shown here is derived from an EMBL/GenBank/DDBJ whole genome shotgun (WGS) entry which is preliminary data.</text>
</comment>
<accession>A0ABQ3E2R4</accession>
<evidence type="ECO:0008006" key="3">
    <source>
        <dbReference type="Google" id="ProtNLM"/>
    </source>
</evidence>
<dbReference type="RefSeq" id="WP_189444988.1">
    <property type="nucleotide sequence ID" value="NZ_BMZI01000005.1"/>
</dbReference>
<dbReference type="Proteomes" id="UP000646745">
    <property type="component" value="Unassembled WGS sequence"/>
</dbReference>
<name>A0ABQ3E2R4_9GAMM</name>
<reference evidence="2" key="1">
    <citation type="journal article" date="2019" name="Int. J. Syst. Evol. Microbiol.">
        <title>The Global Catalogue of Microorganisms (GCM) 10K type strain sequencing project: providing services to taxonomists for standard genome sequencing and annotation.</title>
        <authorList>
            <consortium name="The Broad Institute Genomics Platform"/>
            <consortium name="The Broad Institute Genome Sequencing Center for Infectious Disease"/>
            <person name="Wu L."/>
            <person name="Ma J."/>
        </authorList>
    </citation>
    <scope>NUCLEOTIDE SEQUENCE [LARGE SCALE GENOMIC DNA]</scope>
    <source>
        <strain evidence="2">KCTC 32998</strain>
    </source>
</reference>
<proteinExistence type="predicted"/>
<evidence type="ECO:0000313" key="2">
    <source>
        <dbReference type="Proteomes" id="UP000646745"/>
    </source>
</evidence>
<evidence type="ECO:0000313" key="1">
    <source>
        <dbReference type="EMBL" id="GHB24413.1"/>
    </source>
</evidence>
<protein>
    <recommendedName>
        <fullName evidence="3">DUF1320 domain-containing protein</fullName>
    </recommendedName>
</protein>
<dbReference type="EMBL" id="BMZI01000005">
    <property type="protein sequence ID" value="GHB24413.1"/>
    <property type="molecule type" value="Genomic_DNA"/>
</dbReference>
<keyword evidence="2" id="KW-1185">Reference proteome</keyword>
<organism evidence="1 2">
    <name type="scientific">Salinicola rhizosphaerae</name>
    <dbReference type="NCBI Taxonomy" id="1443141"/>
    <lineage>
        <taxon>Bacteria</taxon>
        <taxon>Pseudomonadati</taxon>
        <taxon>Pseudomonadota</taxon>
        <taxon>Gammaproteobacteria</taxon>
        <taxon>Oceanospirillales</taxon>
        <taxon>Halomonadaceae</taxon>
        <taxon>Salinicola</taxon>
    </lineage>
</organism>